<feature type="non-terminal residue" evidence="3">
    <location>
        <position position="1"/>
    </location>
</feature>
<dbReference type="PANTHER" id="PTHR16026:SF0">
    <property type="entry name" value="CARTILAGE ACIDIC PROTEIN 1"/>
    <property type="match status" value="1"/>
</dbReference>
<evidence type="ECO:0000259" key="2">
    <source>
        <dbReference type="Pfam" id="PF07593"/>
    </source>
</evidence>
<dbReference type="AlphaFoldDB" id="A0A660S4N2"/>
<dbReference type="Pfam" id="PF07593">
    <property type="entry name" value="UnbV_ASPIC"/>
    <property type="match status" value="1"/>
</dbReference>
<reference evidence="3 4" key="1">
    <citation type="submission" date="2018-06" db="EMBL/GenBank/DDBJ databases">
        <title>Extensive metabolic versatility and redundancy in microbially diverse, dynamic hydrothermal sediments.</title>
        <authorList>
            <person name="Dombrowski N."/>
            <person name="Teske A."/>
            <person name="Baker B.J."/>
        </authorList>
    </citation>
    <scope>NUCLEOTIDE SEQUENCE [LARGE SCALE GENOMIC DNA]</scope>
    <source>
        <strain evidence="3">B35_G9</strain>
    </source>
</reference>
<accession>A0A660S4N2</accession>
<dbReference type="InterPro" id="IPR028994">
    <property type="entry name" value="Integrin_alpha_N"/>
</dbReference>
<sequence length="271" mass="30532">VYLAISDLAKNSLIRFNRKSFKDYATKLHIAGINHDGWWGNSLGAYSGDIDNDGKIDLISCNTTSPENILNADMTTLYIQAKNKYEDIFPNAGIPYDNDNINPLLADFNNDGYEDLFVTSRKNSHLYLNNGNKTFSDVTYLSGARVKNSYGVISMDFDRDGDQDLVICSPDGLQLLENIRKNRNTYFDLQVIGTKSGSDAFGTKAILYFGDFKIMKFIHFFDGIGNQADRVLHFGLNLDYGPIRKIKIIFPSGKTTYLYNVKRGGILKIHE</sequence>
<dbReference type="SUPFAM" id="SSF69318">
    <property type="entry name" value="Integrin alpha N-terminal domain"/>
    <property type="match status" value="1"/>
</dbReference>
<gene>
    <name evidence="3" type="ORF">DRP44_08105</name>
</gene>
<dbReference type="Gene3D" id="2.130.10.130">
    <property type="entry name" value="Integrin alpha, N-terminal"/>
    <property type="match status" value="1"/>
</dbReference>
<name>A0A660S4N2_UNCT6</name>
<proteinExistence type="predicted"/>
<comment type="caution">
    <text evidence="3">The sequence shown here is derived from an EMBL/GenBank/DDBJ whole genome shotgun (WGS) entry which is preliminary data.</text>
</comment>
<dbReference type="Proteomes" id="UP000282321">
    <property type="component" value="Unassembled WGS sequence"/>
</dbReference>
<dbReference type="EMBL" id="QNBC01000151">
    <property type="protein sequence ID" value="RKX64549.1"/>
    <property type="molecule type" value="Genomic_DNA"/>
</dbReference>
<dbReference type="InterPro" id="IPR011519">
    <property type="entry name" value="UnbV_ASPIC"/>
</dbReference>
<dbReference type="InterPro" id="IPR027039">
    <property type="entry name" value="Crtac1"/>
</dbReference>
<protein>
    <recommendedName>
        <fullName evidence="2">ASPIC/UnbV domain-containing protein</fullName>
    </recommendedName>
</protein>
<dbReference type="Pfam" id="PF13517">
    <property type="entry name" value="FG-GAP_3"/>
    <property type="match status" value="1"/>
</dbReference>
<organism evidence="3 4">
    <name type="scientific">candidate division TA06 bacterium</name>
    <dbReference type="NCBI Taxonomy" id="2250710"/>
    <lineage>
        <taxon>Bacteria</taxon>
        <taxon>Bacteria division TA06</taxon>
    </lineage>
</organism>
<dbReference type="PANTHER" id="PTHR16026">
    <property type="entry name" value="CARTILAGE ACIDIC PROTEIN 1"/>
    <property type="match status" value="1"/>
</dbReference>
<dbReference type="InterPro" id="IPR013517">
    <property type="entry name" value="FG-GAP"/>
</dbReference>
<evidence type="ECO:0000256" key="1">
    <source>
        <dbReference type="ARBA" id="ARBA00022729"/>
    </source>
</evidence>
<evidence type="ECO:0000313" key="4">
    <source>
        <dbReference type="Proteomes" id="UP000282321"/>
    </source>
</evidence>
<feature type="domain" description="ASPIC/UnbV" evidence="2">
    <location>
        <begin position="200"/>
        <end position="264"/>
    </location>
</feature>
<evidence type="ECO:0000313" key="3">
    <source>
        <dbReference type="EMBL" id="RKX64549.1"/>
    </source>
</evidence>
<keyword evidence="1" id="KW-0732">Signal</keyword>